<gene>
    <name evidence="3" type="primary">LOC107787632</name>
</gene>
<evidence type="ECO:0000256" key="2">
    <source>
        <dbReference type="SAM" id="Phobius"/>
    </source>
</evidence>
<comment type="similarity">
    <text evidence="1">Belongs to the major facilitator superfamily. Phosphate:H(+) symporter (TC 2.A.1.9) family.</text>
</comment>
<sequence length="157" mass="17964">MDSLNLSPTSSIKLKDRFRKATWNIQIQKQDEEILANQLQFTLIIWRVIAKALLPSLQGYAILSTKDSHSKDRTNTFSFSCLSTALLAPEEFFYDQVPEELKSVGIALYLSLIGVGNFLSSFLISFIVKATAKYGHDSWFSDNLNRAYLDYFYLLLF</sequence>
<accession>A0A1S3ZJM5</accession>
<keyword evidence="2" id="KW-0812">Transmembrane</keyword>
<dbReference type="OrthoDB" id="8904098at2759"/>
<dbReference type="PANTHER" id="PTHR11654">
    <property type="entry name" value="OLIGOPEPTIDE TRANSPORTER-RELATED"/>
    <property type="match status" value="1"/>
</dbReference>
<evidence type="ECO:0000256" key="1">
    <source>
        <dbReference type="ARBA" id="ARBA00044504"/>
    </source>
</evidence>
<dbReference type="PaxDb" id="4097-A0A1S3ZJM5"/>
<dbReference type="InterPro" id="IPR036259">
    <property type="entry name" value="MFS_trans_sf"/>
</dbReference>
<dbReference type="Gene3D" id="1.20.1250.20">
    <property type="entry name" value="MFS general substrate transporter like domains"/>
    <property type="match status" value="1"/>
</dbReference>
<dbReference type="AlphaFoldDB" id="A0A1S3ZJM5"/>
<dbReference type="RefSeq" id="XP_016464710.1">
    <property type="nucleotide sequence ID" value="XM_016609224.1"/>
</dbReference>
<feature type="transmembrane region" description="Helical" evidence="2">
    <location>
        <begin position="106"/>
        <end position="128"/>
    </location>
</feature>
<evidence type="ECO:0008006" key="4">
    <source>
        <dbReference type="Google" id="ProtNLM"/>
    </source>
</evidence>
<protein>
    <recommendedName>
        <fullName evidence="4">Protein NRT1/ PTR FAMILY 5.10-like</fullName>
    </recommendedName>
</protein>
<evidence type="ECO:0000313" key="3">
    <source>
        <dbReference type="RefSeq" id="XP_016464710.1"/>
    </source>
</evidence>
<proteinExistence type="inferred from homology"/>
<organism evidence="3">
    <name type="scientific">Nicotiana tabacum</name>
    <name type="common">Common tobacco</name>
    <dbReference type="NCBI Taxonomy" id="4097"/>
    <lineage>
        <taxon>Eukaryota</taxon>
        <taxon>Viridiplantae</taxon>
        <taxon>Streptophyta</taxon>
        <taxon>Embryophyta</taxon>
        <taxon>Tracheophyta</taxon>
        <taxon>Spermatophyta</taxon>
        <taxon>Magnoliopsida</taxon>
        <taxon>eudicotyledons</taxon>
        <taxon>Gunneridae</taxon>
        <taxon>Pentapetalae</taxon>
        <taxon>asterids</taxon>
        <taxon>lamiids</taxon>
        <taxon>Solanales</taxon>
        <taxon>Solanaceae</taxon>
        <taxon>Nicotianoideae</taxon>
        <taxon>Nicotianeae</taxon>
        <taxon>Nicotiana</taxon>
    </lineage>
</organism>
<name>A0A1S3ZJM5_TOBAC</name>
<keyword evidence="2" id="KW-1133">Transmembrane helix</keyword>
<keyword evidence="2" id="KW-0472">Membrane</keyword>
<dbReference type="KEGG" id="nta:107787632"/>
<reference evidence="3" key="1">
    <citation type="submission" date="2025-08" db="UniProtKB">
        <authorList>
            <consortium name="RefSeq"/>
        </authorList>
    </citation>
    <scope>IDENTIFICATION</scope>
</reference>